<proteinExistence type="predicted"/>
<dbReference type="Proteomes" id="UP001527099">
    <property type="component" value="Unassembled WGS sequence"/>
</dbReference>
<evidence type="ECO:0000313" key="1">
    <source>
        <dbReference type="EMBL" id="MCY9691873.1"/>
    </source>
</evidence>
<sequence length="97" mass="11136">MPTNHEPKTYMKTEGDIMVTDLKTKEPCCQRGRACNVQLFGSGLNFKVSKGNVLTLSPPLIITEDELSKALDCRCRDVYTNCCDEYYRSYRVRAQFE</sequence>
<dbReference type="Gene3D" id="3.90.1150.10">
    <property type="entry name" value="Aspartate Aminotransferase, domain 1"/>
    <property type="match status" value="1"/>
</dbReference>
<comment type="caution">
    <text evidence="1">The sequence shown here is derived from an EMBL/GenBank/DDBJ whole genome shotgun (WGS) entry which is preliminary data.</text>
</comment>
<dbReference type="InterPro" id="IPR015422">
    <property type="entry name" value="PyrdxlP-dep_Trfase_small"/>
</dbReference>
<name>A0ABT4G6R7_9BACL</name>
<dbReference type="EMBL" id="JAMDMX010000008">
    <property type="protein sequence ID" value="MCY9691873.1"/>
    <property type="molecule type" value="Genomic_DNA"/>
</dbReference>
<keyword evidence="2" id="KW-1185">Reference proteome</keyword>
<dbReference type="RefSeq" id="WP_268613576.1">
    <property type="nucleotide sequence ID" value="NZ_JAMDMX010000008.1"/>
</dbReference>
<accession>A0ABT4G6R7</accession>
<protein>
    <submittedName>
        <fullName evidence="1">Uncharacterized protein</fullName>
    </submittedName>
</protein>
<reference evidence="1 2" key="1">
    <citation type="submission" date="2022-05" db="EMBL/GenBank/DDBJ databases">
        <title>Genome Sequencing of Bee-Associated Microbes.</title>
        <authorList>
            <person name="Dunlap C."/>
        </authorList>
    </citation>
    <scope>NUCLEOTIDE SEQUENCE [LARGE SCALE GENOMIC DNA]</scope>
    <source>
        <strain evidence="1 2">NRRL B-14421</strain>
    </source>
</reference>
<gene>
    <name evidence="1" type="ORF">M5X19_02880</name>
</gene>
<evidence type="ECO:0000313" key="2">
    <source>
        <dbReference type="Proteomes" id="UP001527099"/>
    </source>
</evidence>
<organism evidence="1 2">
    <name type="scientific">Paenibacillus alginolyticus</name>
    <dbReference type="NCBI Taxonomy" id="59839"/>
    <lineage>
        <taxon>Bacteria</taxon>
        <taxon>Bacillati</taxon>
        <taxon>Bacillota</taxon>
        <taxon>Bacilli</taxon>
        <taxon>Bacillales</taxon>
        <taxon>Paenibacillaceae</taxon>
        <taxon>Paenibacillus</taxon>
    </lineage>
</organism>